<keyword evidence="3" id="KW-1185">Reference proteome</keyword>
<dbReference type="EMBL" id="JACHFL010000041">
    <property type="protein sequence ID" value="MBB5366412.1"/>
    <property type="molecule type" value="Genomic_DNA"/>
</dbReference>
<proteinExistence type="predicted"/>
<evidence type="ECO:0000256" key="1">
    <source>
        <dbReference type="SAM" id="MobiDB-lite"/>
    </source>
</evidence>
<sequence>MSTPAPGPNPDLHTLSPLPGTWDLTGDATGRTRYG</sequence>
<organism evidence="2 3">
    <name type="scientific">Deinococcus humi</name>
    <dbReference type="NCBI Taxonomy" id="662880"/>
    <lineage>
        <taxon>Bacteria</taxon>
        <taxon>Thermotogati</taxon>
        <taxon>Deinococcota</taxon>
        <taxon>Deinococci</taxon>
        <taxon>Deinococcales</taxon>
        <taxon>Deinococcaceae</taxon>
        <taxon>Deinococcus</taxon>
    </lineage>
</organism>
<feature type="region of interest" description="Disordered" evidence="1">
    <location>
        <begin position="1"/>
        <end position="35"/>
    </location>
</feature>
<reference evidence="2 3" key="1">
    <citation type="submission" date="2020-08" db="EMBL/GenBank/DDBJ databases">
        <title>Genomic Encyclopedia of Type Strains, Phase IV (KMG-IV): sequencing the most valuable type-strain genomes for metagenomic binning, comparative biology and taxonomic classification.</title>
        <authorList>
            <person name="Goeker M."/>
        </authorList>
    </citation>
    <scope>NUCLEOTIDE SEQUENCE [LARGE SCALE GENOMIC DNA]</scope>
    <source>
        <strain evidence="2 3">DSM 27939</strain>
    </source>
</reference>
<evidence type="ECO:0000313" key="2">
    <source>
        <dbReference type="EMBL" id="MBB5366412.1"/>
    </source>
</evidence>
<protein>
    <submittedName>
        <fullName evidence="2">Uncharacterized protein</fullName>
    </submittedName>
</protein>
<comment type="caution">
    <text evidence="2">The sequence shown here is derived from an EMBL/GenBank/DDBJ whole genome shotgun (WGS) entry which is preliminary data.</text>
</comment>
<name>A0A7W8K044_9DEIO</name>
<evidence type="ECO:0000313" key="3">
    <source>
        <dbReference type="Proteomes" id="UP000552709"/>
    </source>
</evidence>
<dbReference type="Proteomes" id="UP000552709">
    <property type="component" value="Unassembled WGS sequence"/>
</dbReference>
<dbReference type="AlphaFoldDB" id="A0A7W8K044"/>
<gene>
    <name evidence="2" type="ORF">HNQ08_005541</name>
</gene>
<accession>A0A7W8K044</accession>